<dbReference type="EMBL" id="JBIYSL010000004">
    <property type="protein sequence ID" value="MFK0524461.1"/>
    <property type="molecule type" value="Genomic_DNA"/>
</dbReference>
<dbReference type="SUPFAM" id="SSF52540">
    <property type="entry name" value="P-loop containing nucleoside triphosphate hydrolases"/>
    <property type="match status" value="1"/>
</dbReference>
<organism evidence="1 2">
    <name type="scientific">Paenibacillus illinoisensis</name>
    <dbReference type="NCBI Taxonomy" id="59845"/>
    <lineage>
        <taxon>Bacteria</taxon>
        <taxon>Bacillati</taxon>
        <taxon>Bacillota</taxon>
        <taxon>Bacilli</taxon>
        <taxon>Bacillales</taxon>
        <taxon>Paenibacillaceae</taxon>
        <taxon>Paenibacillus</taxon>
    </lineage>
</organism>
<name>A0ABW8HXN9_9BACL</name>
<dbReference type="Pfam" id="PF13671">
    <property type="entry name" value="AAA_33"/>
    <property type="match status" value="1"/>
</dbReference>
<dbReference type="Gene3D" id="3.40.50.300">
    <property type="entry name" value="P-loop containing nucleotide triphosphate hydrolases"/>
    <property type="match status" value="1"/>
</dbReference>
<protein>
    <submittedName>
        <fullName evidence="1">AAA family ATPase</fullName>
    </submittedName>
</protein>
<reference evidence="1 2" key="1">
    <citation type="submission" date="2024-11" db="EMBL/GenBank/DDBJ databases">
        <title>Identification and Characterization of a Novel Fosfomycin Bacillithiol Transferase FosB8 in Paenibacillus illinoisensis.</title>
        <authorList>
            <person name="Lu W."/>
        </authorList>
    </citation>
    <scope>NUCLEOTIDE SEQUENCE [LARGE SCALE GENOMIC DNA]</scope>
    <source>
        <strain evidence="1 2">WP77</strain>
    </source>
</reference>
<evidence type="ECO:0000313" key="1">
    <source>
        <dbReference type="EMBL" id="MFK0524461.1"/>
    </source>
</evidence>
<dbReference type="Proteomes" id="UP001618531">
    <property type="component" value="Unassembled WGS sequence"/>
</dbReference>
<evidence type="ECO:0000313" key="2">
    <source>
        <dbReference type="Proteomes" id="UP001618531"/>
    </source>
</evidence>
<accession>A0ABW8HXN9</accession>
<dbReference type="RefSeq" id="WP_402877194.1">
    <property type="nucleotide sequence ID" value="NZ_JBIYSL010000004.1"/>
</dbReference>
<comment type="caution">
    <text evidence="1">The sequence shown here is derived from an EMBL/GenBank/DDBJ whole genome shotgun (WGS) entry which is preliminary data.</text>
</comment>
<gene>
    <name evidence="1" type="ORF">ACINKY_19880</name>
</gene>
<dbReference type="InterPro" id="IPR027417">
    <property type="entry name" value="P-loop_NTPase"/>
</dbReference>
<proteinExistence type="predicted"/>
<sequence length="181" mass="20501">MKEAIYLITGVMASGKSTVSELLASKLGKGVHLRGDVFRRMISSGREEMSAEPSEEAVRQLYLRYRLAANAAKTYYDYGFSVVLQDNYYGGALSYMMEQLKDYPLQVVVLCPNAEVVKEREKGRGKVGYTGFTVEKLYSDFLKETPKIGFWLDSSEQSPEQSVKDILLHFRENESINIIDI</sequence>
<keyword evidence="2" id="KW-1185">Reference proteome</keyword>